<accession>A0AAP4BDF2</accession>
<organism evidence="1 2">
    <name type="scientific">Fusibacillus kribbianus</name>
    <dbReference type="NCBI Taxonomy" id="3044208"/>
    <lineage>
        <taxon>Bacteria</taxon>
        <taxon>Bacillati</taxon>
        <taxon>Bacillota</taxon>
        <taxon>Clostridia</taxon>
        <taxon>Lachnospirales</taxon>
        <taxon>Lachnospiraceae</taxon>
        <taxon>Fusibacillus</taxon>
    </lineage>
</organism>
<evidence type="ECO:0000313" key="2">
    <source>
        <dbReference type="Proteomes" id="UP001300383"/>
    </source>
</evidence>
<sequence>MKLLKRTLIVLLVIAVILTAVFLAGRYGWKLGGFRSCQSAGITSVEVNDKNVRITGFFPGSFPEGFCGYYSEERDGTLYVGFRFSAVFGFFETGDFDITIPVEGEVNEVILKTRLYETSIWKAGSGFLSQSEQYGVYVKLERNDVYSVSMSYDSGGGGVVNADNTAMESGEYIFMDNDIMQVAKDALDVPVNFTITVKDAQGNVVASGEFSFDVDMEKMYLTVTADGRILEDGD</sequence>
<keyword evidence="2" id="KW-1185">Reference proteome</keyword>
<evidence type="ECO:0000313" key="1">
    <source>
        <dbReference type="EMBL" id="MDI9242781.1"/>
    </source>
</evidence>
<dbReference type="Proteomes" id="UP001300383">
    <property type="component" value="Unassembled WGS sequence"/>
</dbReference>
<name>A0AAP4BDF2_9FIRM</name>
<dbReference type="AlphaFoldDB" id="A0AAP4BDF2"/>
<proteinExistence type="predicted"/>
<gene>
    <name evidence="1" type="ORF">QJ036_09915</name>
</gene>
<protein>
    <submittedName>
        <fullName evidence="1">Uncharacterized protein</fullName>
    </submittedName>
</protein>
<comment type="caution">
    <text evidence="1">The sequence shown here is derived from an EMBL/GenBank/DDBJ whole genome shotgun (WGS) entry which is preliminary data.</text>
</comment>
<dbReference type="EMBL" id="JASGBQ010000018">
    <property type="protein sequence ID" value="MDI9242781.1"/>
    <property type="molecule type" value="Genomic_DNA"/>
</dbReference>
<reference evidence="1 2" key="1">
    <citation type="submission" date="2023-05" db="EMBL/GenBank/DDBJ databases">
        <title>[ruminococcus] sp. nov., isolated from a pig farm feces dump.</title>
        <authorList>
            <person name="Chang Y.-H."/>
        </authorList>
    </citation>
    <scope>NUCLEOTIDE SEQUENCE [LARGE SCALE GENOMIC DNA]</scope>
    <source>
        <strain evidence="1 2">YH-rum2234</strain>
    </source>
</reference>
<dbReference type="RefSeq" id="WP_283231224.1">
    <property type="nucleotide sequence ID" value="NZ_JASGBQ010000018.1"/>
</dbReference>